<evidence type="ECO:0000313" key="4">
    <source>
        <dbReference type="Proteomes" id="UP000535543"/>
    </source>
</evidence>
<dbReference type="InterPro" id="IPR036465">
    <property type="entry name" value="vWFA_dom_sf"/>
</dbReference>
<dbReference type="PANTHER" id="PTHR10579:SF43">
    <property type="entry name" value="ZINC FINGER (C3HC4-TYPE RING FINGER) FAMILY PROTEIN"/>
    <property type="match status" value="1"/>
</dbReference>
<dbReference type="PROSITE" id="PS50234">
    <property type="entry name" value="VWFA"/>
    <property type="match status" value="1"/>
</dbReference>
<dbReference type="Pfam" id="PF13519">
    <property type="entry name" value="VWA_2"/>
    <property type="match status" value="1"/>
</dbReference>
<keyword evidence="1" id="KW-0732">Signal</keyword>
<protein>
    <submittedName>
        <fullName evidence="3">VWA domain-containing protein</fullName>
    </submittedName>
</protein>
<dbReference type="InterPro" id="IPR002035">
    <property type="entry name" value="VWF_A"/>
</dbReference>
<evidence type="ECO:0000259" key="2">
    <source>
        <dbReference type="PROSITE" id="PS50234"/>
    </source>
</evidence>
<organism evidence="3 4">
    <name type="scientific">Antrihabitans stalactiti</name>
    <dbReference type="NCBI Taxonomy" id="2584121"/>
    <lineage>
        <taxon>Bacteria</taxon>
        <taxon>Bacillati</taxon>
        <taxon>Actinomycetota</taxon>
        <taxon>Actinomycetes</taxon>
        <taxon>Mycobacteriales</taxon>
        <taxon>Nocardiaceae</taxon>
        <taxon>Antrihabitans</taxon>
    </lineage>
</organism>
<evidence type="ECO:0000256" key="1">
    <source>
        <dbReference type="SAM" id="SignalP"/>
    </source>
</evidence>
<dbReference type="PROSITE" id="PS51257">
    <property type="entry name" value="PROKAR_LIPOPROTEIN"/>
    <property type="match status" value="1"/>
</dbReference>
<feature type="signal peptide" evidence="1">
    <location>
        <begin position="1"/>
        <end position="26"/>
    </location>
</feature>
<dbReference type="EMBL" id="VCQU01000002">
    <property type="protein sequence ID" value="NMN95089.1"/>
    <property type="molecule type" value="Genomic_DNA"/>
</dbReference>
<dbReference type="Proteomes" id="UP000535543">
    <property type="component" value="Unassembled WGS sequence"/>
</dbReference>
<name>A0A848K9R7_9NOCA</name>
<dbReference type="SMART" id="SM00327">
    <property type="entry name" value="VWA"/>
    <property type="match status" value="1"/>
</dbReference>
<feature type="domain" description="VWFA" evidence="2">
    <location>
        <begin position="48"/>
        <end position="257"/>
    </location>
</feature>
<reference evidence="3 4" key="1">
    <citation type="submission" date="2019-05" db="EMBL/GenBank/DDBJ databases">
        <authorList>
            <person name="Lee S.D."/>
        </authorList>
    </citation>
    <scope>NUCLEOTIDE SEQUENCE [LARGE SCALE GENOMIC DNA]</scope>
    <source>
        <strain evidence="3 4">YC2-7</strain>
    </source>
</reference>
<dbReference type="SUPFAM" id="SSF53300">
    <property type="entry name" value="vWA-like"/>
    <property type="match status" value="1"/>
</dbReference>
<dbReference type="AlphaFoldDB" id="A0A848K9R7"/>
<accession>A0A848K9R7</accession>
<proteinExistence type="predicted"/>
<reference evidence="3 4" key="2">
    <citation type="submission" date="2020-06" db="EMBL/GenBank/DDBJ databases">
        <title>Antribacter stalactiti gen. nov., sp. nov., a new member of the family Nacardiaceae isolated from a cave.</title>
        <authorList>
            <person name="Kim I.S."/>
        </authorList>
    </citation>
    <scope>NUCLEOTIDE SEQUENCE [LARGE SCALE GENOMIC DNA]</scope>
    <source>
        <strain evidence="3 4">YC2-7</strain>
    </source>
</reference>
<keyword evidence="4" id="KW-1185">Reference proteome</keyword>
<dbReference type="InterPro" id="IPR051266">
    <property type="entry name" value="CLCR"/>
</dbReference>
<dbReference type="Gene3D" id="3.40.50.410">
    <property type="entry name" value="von Willebrand factor, type A domain"/>
    <property type="match status" value="1"/>
</dbReference>
<feature type="chain" id="PRO_5032365481" evidence="1">
    <location>
        <begin position="27"/>
        <end position="525"/>
    </location>
</feature>
<dbReference type="PANTHER" id="PTHR10579">
    <property type="entry name" value="CALCIUM-ACTIVATED CHLORIDE CHANNEL REGULATOR"/>
    <property type="match status" value="1"/>
</dbReference>
<comment type="caution">
    <text evidence="3">The sequence shown here is derived from an EMBL/GenBank/DDBJ whole genome shotgun (WGS) entry which is preliminary data.</text>
</comment>
<sequence>MRRTGSFVMTLSVTCALLAGCGSDGADSAESSGSATASSASAKPATVPTVLILDASGSMTADDAPRLRIDAAKQAALGLVDSLPDEAMLGLVTYGTRTGSSDAEMAAGCQDVTKLIEFGRLARERVRGEVLALRPSGYTPISLALQQAVSMLPTDGGKQAVVLVSDGEDTCGSPPCEVAKQLRAQHPGLSISTVGFKTDGAAREQLNCVATATDGLFVQAANSKQLAARLMATQDTETARESLSPNGIAGVEVRSAVGDIKRSHSEFPDVGSSGRVVVVWRECELTFVDGVLDSIAPHGGGRTIDGIAPGTPVAKATELYGDPLETVDNRNGTYSLTYTADEARGNAYRMAVTDFSATAGTISGLIKTIVLCHCLPKKPTAWVATTDSYGPFRLGMSLPDAAGALAPISVTRNHYYNCSVLGENRQYALTLWIKDDKGVVTGINTPAGTVTDRGVGDGSTVDQIRAVYARDHDVDVGNSAGQGSPGVVVKPTGSAKPGDYLVFPIENNGTVGPPSVGRGPANEGC</sequence>
<evidence type="ECO:0000313" key="3">
    <source>
        <dbReference type="EMBL" id="NMN95089.1"/>
    </source>
</evidence>
<gene>
    <name evidence="3" type="ORF">FGL95_08580</name>
</gene>